<dbReference type="PANTHER" id="PTHR45947">
    <property type="entry name" value="SULFOQUINOVOSYL TRANSFERASE SQD2"/>
    <property type="match status" value="1"/>
</dbReference>
<protein>
    <recommendedName>
        <fullName evidence="5">Glycosyltransferase</fullName>
    </recommendedName>
</protein>
<dbReference type="PANTHER" id="PTHR45947:SF3">
    <property type="entry name" value="SULFOQUINOVOSYL TRANSFERASE SQD2"/>
    <property type="match status" value="1"/>
</dbReference>
<accession>A0ABP9DN65</accession>
<dbReference type="InterPro" id="IPR050194">
    <property type="entry name" value="Glycosyltransferase_grp1"/>
</dbReference>
<dbReference type="InterPro" id="IPR028098">
    <property type="entry name" value="Glyco_trans_4-like_N"/>
</dbReference>
<dbReference type="Proteomes" id="UP001501323">
    <property type="component" value="Unassembled WGS sequence"/>
</dbReference>
<evidence type="ECO:0008006" key="5">
    <source>
        <dbReference type="Google" id="ProtNLM"/>
    </source>
</evidence>
<keyword evidence="4" id="KW-1185">Reference proteome</keyword>
<dbReference type="Gene3D" id="3.40.50.2000">
    <property type="entry name" value="Glycogen Phosphorylase B"/>
    <property type="match status" value="2"/>
</dbReference>
<feature type="domain" description="Glycosyl transferase family 1" evidence="1">
    <location>
        <begin position="185"/>
        <end position="339"/>
    </location>
</feature>
<proteinExistence type="predicted"/>
<dbReference type="SUPFAM" id="SSF53756">
    <property type="entry name" value="UDP-Glycosyltransferase/glycogen phosphorylase"/>
    <property type="match status" value="1"/>
</dbReference>
<feature type="domain" description="Glycosyltransferase subfamily 4-like N-terminal" evidence="2">
    <location>
        <begin position="3"/>
        <end position="163"/>
    </location>
</feature>
<comment type="caution">
    <text evidence="3">The sequence shown here is derived from an EMBL/GenBank/DDBJ whole genome shotgun (WGS) entry which is preliminary data.</text>
</comment>
<evidence type="ECO:0000259" key="2">
    <source>
        <dbReference type="Pfam" id="PF13579"/>
    </source>
</evidence>
<dbReference type="Pfam" id="PF13579">
    <property type="entry name" value="Glyco_trans_4_4"/>
    <property type="match status" value="1"/>
</dbReference>
<gene>
    <name evidence="3" type="ORF">GCM10023332_01660</name>
</gene>
<evidence type="ECO:0000313" key="3">
    <source>
        <dbReference type="EMBL" id="GAA4854088.1"/>
    </source>
</evidence>
<dbReference type="Pfam" id="PF00534">
    <property type="entry name" value="Glycos_transf_1"/>
    <property type="match status" value="1"/>
</dbReference>
<organism evidence="3 4">
    <name type="scientific">Luteimonas vadosa</name>
    <dbReference type="NCBI Taxonomy" id="1165507"/>
    <lineage>
        <taxon>Bacteria</taxon>
        <taxon>Pseudomonadati</taxon>
        <taxon>Pseudomonadota</taxon>
        <taxon>Gammaproteobacteria</taxon>
        <taxon>Lysobacterales</taxon>
        <taxon>Lysobacteraceae</taxon>
        <taxon>Luteimonas</taxon>
    </lineage>
</organism>
<sequence length="372" mass="39820">MAQIEQGLSARGVHVVTATTDDDGPAGRMDVPLGRLVPCNGAERIYFPRQTSLYKASLPFARWLWRSLAGFDAVHVHSLFSFAPVVAAAIAANRGVPCIIRPLGVLNHYGMQHRRSAFKALSIRMVEGPLLTRAAAVHFTSRQEQEEAETLGFTLRSRVIPLGISPLKKERSGAYEARFGKAGFPHLLFVSRIDRKKNLDVLLRAFALVLARYPQARLSICGDGDRAYLAEVRLTAEQLQVAPAVVWAGHVEGHLKASAFGSADVFVLPSFSENFGIAAVEALSAGLPCVLGRGVAVADEIQAAAAGIAVAPEAEAVASAICELVADDDYRARASQAARALARERYSPDAMIDGLCSLYAGITGSHSHRAQA</sequence>
<dbReference type="InterPro" id="IPR001296">
    <property type="entry name" value="Glyco_trans_1"/>
</dbReference>
<evidence type="ECO:0000259" key="1">
    <source>
        <dbReference type="Pfam" id="PF00534"/>
    </source>
</evidence>
<name>A0ABP9DN65_9GAMM</name>
<dbReference type="EMBL" id="BAABJY010000001">
    <property type="protein sequence ID" value="GAA4854088.1"/>
    <property type="molecule type" value="Genomic_DNA"/>
</dbReference>
<reference evidence="4" key="1">
    <citation type="journal article" date="2019" name="Int. J. Syst. Evol. Microbiol.">
        <title>The Global Catalogue of Microorganisms (GCM) 10K type strain sequencing project: providing services to taxonomists for standard genome sequencing and annotation.</title>
        <authorList>
            <consortium name="The Broad Institute Genomics Platform"/>
            <consortium name="The Broad Institute Genome Sequencing Center for Infectious Disease"/>
            <person name="Wu L."/>
            <person name="Ma J."/>
        </authorList>
    </citation>
    <scope>NUCLEOTIDE SEQUENCE [LARGE SCALE GENOMIC DNA]</scope>
    <source>
        <strain evidence="4">JCM 18392</strain>
    </source>
</reference>
<evidence type="ECO:0000313" key="4">
    <source>
        <dbReference type="Proteomes" id="UP001501323"/>
    </source>
</evidence>